<feature type="domain" description="Gfo/Idh/MocA-like oxidoreductase bacterial type C-terminal" evidence="2">
    <location>
        <begin position="168"/>
        <end position="287"/>
    </location>
</feature>
<organism evidence="3 4">
    <name type="scientific">Telmatocola sphagniphila</name>
    <dbReference type="NCBI Taxonomy" id="1123043"/>
    <lineage>
        <taxon>Bacteria</taxon>
        <taxon>Pseudomonadati</taxon>
        <taxon>Planctomycetota</taxon>
        <taxon>Planctomycetia</taxon>
        <taxon>Gemmatales</taxon>
        <taxon>Gemmataceae</taxon>
    </lineage>
</organism>
<protein>
    <submittedName>
        <fullName evidence="3">Gfo/Idh/MocA family oxidoreductase</fullName>
    </submittedName>
</protein>
<evidence type="ECO:0000313" key="4">
    <source>
        <dbReference type="Proteomes" id="UP000676194"/>
    </source>
</evidence>
<dbReference type="EMBL" id="CP074694">
    <property type="protein sequence ID" value="QVL34528.1"/>
    <property type="molecule type" value="Genomic_DNA"/>
</dbReference>
<dbReference type="PANTHER" id="PTHR43818:SF10">
    <property type="entry name" value="NADH-DEPENDENT DEHYDROGENASE-RELATED"/>
    <property type="match status" value="1"/>
</dbReference>
<dbReference type="KEGG" id="tsph:KIH39_11650"/>
<name>A0A8E6B9Y8_9BACT</name>
<dbReference type="SUPFAM" id="SSF55347">
    <property type="entry name" value="Glyceraldehyde-3-phosphate dehydrogenase-like, C-terminal domain"/>
    <property type="match status" value="1"/>
</dbReference>
<dbReference type="InterPro" id="IPR006311">
    <property type="entry name" value="TAT_signal"/>
</dbReference>
<dbReference type="Pfam" id="PF01408">
    <property type="entry name" value="GFO_IDH_MocA"/>
    <property type="match status" value="1"/>
</dbReference>
<dbReference type="RefSeq" id="WP_213499605.1">
    <property type="nucleotide sequence ID" value="NZ_CP074694.1"/>
</dbReference>
<evidence type="ECO:0000259" key="2">
    <source>
        <dbReference type="Pfam" id="PF19051"/>
    </source>
</evidence>
<accession>A0A8E6B9Y8</accession>
<dbReference type="PROSITE" id="PS51318">
    <property type="entry name" value="TAT"/>
    <property type="match status" value="1"/>
</dbReference>
<dbReference type="AlphaFoldDB" id="A0A8E6B9Y8"/>
<dbReference type="SUPFAM" id="SSF51735">
    <property type="entry name" value="NAD(P)-binding Rossmann-fold domains"/>
    <property type="match status" value="1"/>
</dbReference>
<reference evidence="3" key="1">
    <citation type="submission" date="2021-05" db="EMBL/GenBank/DDBJ databases">
        <title>Complete genome sequence of the cellulolytic planctomycete Telmatocola sphagniphila SP2T and characterization of the first cellulase from planctomycetes.</title>
        <authorList>
            <person name="Rakitin A.L."/>
            <person name="Beletsky A.V."/>
            <person name="Naumoff D.G."/>
            <person name="Kulichevskaya I.S."/>
            <person name="Mardanov A.V."/>
            <person name="Ravin N.V."/>
            <person name="Dedysh S.N."/>
        </authorList>
    </citation>
    <scope>NUCLEOTIDE SEQUENCE</scope>
    <source>
        <strain evidence="3">SP2T</strain>
    </source>
</reference>
<dbReference type="InterPro" id="IPR036291">
    <property type="entry name" value="NAD(P)-bd_dom_sf"/>
</dbReference>
<evidence type="ECO:0000259" key="1">
    <source>
        <dbReference type="Pfam" id="PF01408"/>
    </source>
</evidence>
<dbReference type="Gene3D" id="3.40.50.720">
    <property type="entry name" value="NAD(P)-binding Rossmann-like Domain"/>
    <property type="match status" value="1"/>
</dbReference>
<dbReference type="Pfam" id="PF19051">
    <property type="entry name" value="GFO_IDH_MocA_C2"/>
    <property type="match status" value="2"/>
</dbReference>
<proteinExistence type="predicted"/>
<dbReference type="Gene3D" id="3.30.360.10">
    <property type="entry name" value="Dihydrodipicolinate Reductase, domain 2"/>
    <property type="match status" value="1"/>
</dbReference>
<feature type="domain" description="Gfo/Idh/MocA-like oxidoreductase bacterial type C-terminal" evidence="2">
    <location>
        <begin position="347"/>
        <end position="431"/>
    </location>
</feature>
<dbReference type="PANTHER" id="PTHR43818">
    <property type="entry name" value="BCDNA.GH03377"/>
    <property type="match status" value="1"/>
</dbReference>
<dbReference type="InterPro" id="IPR043906">
    <property type="entry name" value="Gfo/Idh/MocA_OxRdtase_bact_C"/>
</dbReference>
<dbReference type="Proteomes" id="UP000676194">
    <property type="component" value="Chromosome"/>
</dbReference>
<gene>
    <name evidence="3" type="ORF">KIH39_11650</name>
</gene>
<dbReference type="InterPro" id="IPR000683">
    <property type="entry name" value="Gfo/Idh/MocA-like_OxRdtase_N"/>
</dbReference>
<dbReference type="GO" id="GO:0000166">
    <property type="term" value="F:nucleotide binding"/>
    <property type="evidence" value="ECO:0007669"/>
    <property type="project" value="InterPro"/>
</dbReference>
<dbReference type="InterPro" id="IPR050463">
    <property type="entry name" value="Gfo/Idh/MocA_oxidrdct_glycsds"/>
</dbReference>
<sequence>MEYSPNRRHFILSAGLGTAALAMNSTPTYASKSNEIRIGVIGTANQARANWEPVAAAGGKIVTVCDVDENLAVDIRKKHPDAKFFSDYRKLLEAKGIDAVIVSTADHNHFPATYLAIQAGLHVYCEKPLTHTVGEARRIIEATRQKKVVTQMGTQIHAGKNYRRVVEILQSGAIGEINEVQTWVGTSYGKQSLKARVGNPSDKIPAGFNYDLWLGPVAERPYSSAYHPFNWRHFWAFGGGALADMACHHMDLPFWALGLKHPSTVSAKGSPVDPEICHEWCDVEYIFLRENKEPLKLTWSDGPRNQTLVKELGLQNYAGGGNLFIGKKGMLVANYGSYTLLPKEQFKDFKAPAPTIPDSIGHHKEWLEAIRKRTSTTCNFEYSGTLTEAVLLGTVAYRTGKKLEWDAKNLKATNVSEADKLIHKEYRKGWAV</sequence>
<keyword evidence="4" id="KW-1185">Reference proteome</keyword>
<feature type="domain" description="Gfo/Idh/MocA-like oxidoreductase N-terminal" evidence="1">
    <location>
        <begin position="36"/>
        <end position="153"/>
    </location>
</feature>
<evidence type="ECO:0000313" key="3">
    <source>
        <dbReference type="EMBL" id="QVL34528.1"/>
    </source>
</evidence>